<keyword evidence="2" id="KW-1185">Reference proteome</keyword>
<organism evidence="1 2">
    <name type="scientific">Porphyra umbilicalis</name>
    <name type="common">Purple laver</name>
    <name type="synonym">Red alga</name>
    <dbReference type="NCBI Taxonomy" id="2786"/>
    <lineage>
        <taxon>Eukaryota</taxon>
        <taxon>Rhodophyta</taxon>
        <taxon>Bangiophyceae</taxon>
        <taxon>Bangiales</taxon>
        <taxon>Bangiaceae</taxon>
        <taxon>Porphyra</taxon>
    </lineage>
</organism>
<sequence>MANDGRTPAAVIAARALLREVVRIRGGGEGGRRRSAVAGRARGGGRFFFIGTPPPACGRPRGRCETRGSAAAAERGVAAVVVLPTGRQRGGVADGGRTARARGVFFRARACGGGF</sequence>
<accession>A0A1X6PHN3</accession>
<dbReference type="AlphaFoldDB" id="A0A1X6PHN3"/>
<protein>
    <submittedName>
        <fullName evidence="1">Uncharacterized protein</fullName>
    </submittedName>
</protein>
<evidence type="ECO:0000313" key="2">
    <source>
        <dbReference type="Proteomes" id="UP000218209"/>
    </source>
</evidence>
<reference evidence="1 2" key="1">
    <citation type="submission" date="2017-03" db="EMBL/GenBank/DDBJ databases">
        <title>WGS assembly of Porphyra umbilicalis.</title>
        <authorList>
            <person name="Brawley S.H."/>
            <person name="Blouin N.A."/>
            <person name="Ficko-Blean E."/>
            <person name="Wheeler G.L."/>
            <person name="Lohr M."/>
            <person name="Goodson H.V."/>
            <person name="Jenkins J.W."/>
            <person name="Blaby-Haas C.E."/>
            <person name="Helliwell K.E."/>
            <person name="Chan C."/>
            <person name="Marriage T."/>
            <person name="Bhattacharya D."/>
            <person name="Klein A.S."/>
            <person name="Badis Y."/>
            <person name="Brodie J."/>
            <person name="Cao Y."/>
            <person name="Collen J."/>
            <person name="Dittami S.M."/>
            <person name="Gachon C.M."/>
            <person name="Green B.R."/>
            <person name="Karpowicz S."/>
            <person name="Kim J.W."/>
            <person name="Kudahl U."/>
            <person name="Lin S."/>
            <person name="Michel G."/>
            <person name="Mittag M."/>
            <person name="Olson B.J."/>
            <person name="Pangilinan J."/>
            <person name="Peng Y."/>
            <person name="Qiu H."/>
            <person name="Shu S."/>
            <person name="Singer J.T."/>
            <person name="Smith A.G."/>
            <person name="Sprecher B.N."/>
            <person name="Wagner V."/>
            <person name="Wang W."/>
            <person name="Wang Z.-Y."/>
            <person name="Yan J."/>
            <person name="Yarish C."/>
            <person name="Zoeuner-Riek S."/>
            <person name="Zhuang Y."/>
            <person name="Zou Y."/>
            <person name="Lindquist E.A."/>
            <person name="Grimwood J."/>
            <person name="Barry K."/>
            <person name="Rokhsar D.S."/>
            <person name="Schmutz J."/>
            <person name="Stiller J.W."/>
            <person name="Grossman A.R."/>
            <person name="Prochnik S.E."/>
        </authorList>
    </citation>
    <scope>NUCLEOTIDE SEQUENCE [LARGE SCALE GENOMIC DNA]</scope>
    <source>
        <strain evidence="1">4086291</strain>
    </source>
</reference>
<dbReference type="Proteomes" id="UP000218209">
    <property type="component" value="Unassembled WGS sequence"/>
</dbReference>
<dbReference type="EMBL" id="KV918776">
    <property type="protein sequence ID" value="OSX80379.1"/>
    <property type="molecule type" value="Genomic_DNA"/>
</dbReference>
<name>A0A1X6PHN3_PORUM</name>
<proteinExistence type="predicted"/>
<gene>
    <name evidence="1" type="ORF">BU14_0053s0042</name>
</gene>
<evidence type="ECO:0000313" key="1">
    <source>
        <dbReference type="EMBL" id="OSX80379.1"/>
    </source>
</evidence>